<dbReference type="SUPFAM" id="SSF46785">
    <property type="entry name" value="Winged helix' DNA-binding domain"/>
    <property type="match status" value="1"/>
</dbReference>
<name>Q648H7_UNCAG</name>
<sequence>MGATAVNFACDTIGDPTSKNHNETVRLYYLDMMILSHITREGYAYSTTIADRMNRTQRTINKHFVKLEELNLIERHGRTRCPFQWYSINTTAKDEIRDLIFHIHNTFTEKTAKKNSYIIFDVLLDHVLNGRLTLCAKKSLVAFTITPPKQHNTQERPYNHSVPFIPFCKRLLFCPFPKCILHCNPTDPVEAAILLQCPWLEKT</sequence>
<dbReference type="EMBL" id="AY714868">
    <property type="protein sequence ID" value="AAU84200.1"/>
    <property type="molecule type" value="Genomic_DNA"/>
</dbReference>
<reference evidence="1" key="1">
    <citation type="journal article" date="2004" name="Science">
        <title>Reverse methanogenesis: testing the hypothesis with environmental genomics.</title>
        <authorList>
            <person name="Hallam S.J."/>
            <person name="Putnam N."/>
            <person name="Preston C.M."/>
            <person name="Detter J.C."/>
            <person name="Rokhsar D."/>
            <person name="Richardson P.M."/>
            <person name="DeLong E.F."/>
        </authorList>
    </citation>
    <scope>NUCLEOTIDE SEQUENCE</scope>
</reference>
<evidence type="ECO:0000313" key="1">
    <source>
        <dbReference type="EMBL" id="AAU84200.1"/>
    </source>
</evidence>
<proteinExistence type="predicted"/>
<organism evidence="1">
    <name type="scientific">Uncultured archaeon GZfos26G2</name>
    <dbReference type="NCBI Taxonomy" id="3386331"/>
    <lineage>
        <taxon>Archaea</taxon>
        <taxon>Methanobacteriati</taxon>
        <taxon>Methanobacteriota</taxon>
        <taxon>Stenosarchaea group</taxon>
        <taxon>Methanomicrobia</taxon>
        <taxon>Candidatus Methanophagales</taxon>
        <taxon>Candidatus Methanophagaceae</taxon>
        <taxon>Candidatus Methanophaga</taxon>
    </lineage>
</organism>
<protein>
    <submittedName>
        <fullName evidence="1">Uncharacterized protein</fullName>
    </submittedName>
</protein>
<reference evidence="1" key="2">
    <citation type="submission" date="2004-08" db="EMBL/GenBank/DDBJ databases">
        <authorList>
            <person name="Putnam N."/>
            <person name="Detter J.C."/>
            <person name="Richardson P.M."/>
            <person name="Rokhsar D."/>
        </authorList>
    </citation>
    <scope>NUCLEOTIDE SEQUENCE</scope>
</reference>
<dbReference type="CDD" id="cd00090">
    <property type="entry name" value="HTH_ARSR"/>
    <property type="match status" value="1"/>
</dbReference>
<dbReference type="InterPro" id="IPR036388">
    <property type="entry name" value="WH-like_DNA-bd_sf"/>
</dbReference>
<dbReference type="AlphaFoldDB" id="Q648H7"/>
<dbReference type="Gene3D" id="1.10.10.10">
    <property type="entry name" value="Winged helix-like DNA-binding domain superfamily/Winged helix DNA-binding domain"/>
    <property type="match status" value="1"/>
</dbReference>
<dbReference type="InterPro" id="IPR036390">
    <property type="entry name" value="WH_DNA-bd_sf"/>
</dbReference>
<accession>Q648H7</accession>
<dbReference type="InterPro" id="IPR011991">
    <property type="entry name" value="ArsR-like_HTH"/>
</dbReference>
<gene>
    <name evidence="1" type="ORF">GZ37D1_47</name>
</gene>